<keyword evidence="3" id="KW-1185">Reference proteome</keyword>
<feature type="domain" description="RSE1/DDB1/CPSF1 C-terminal" evidence="1">
    <location>
        <begin position="6"/>
        <end position="94"/>
    </location>
</feature>
<dbReference type="GeneID" id="24918241"/>
<dbReference type="Proteomes" id="UP000008312">
    <property type="component" value="Unassembled WGS sequence"/>
</dbReference>
<dbReference type="InterPro" id="IPR004871">
    <property type="entry name" value="RSE1/DDB1/CPSF1_C"/>
</dbReference>
<organism evidence="2">
    <name type="scientific">Blastocystis hominis</name>
    <dbReference type="NCBI Taxonomy" id="12968"/>
    <lineage>
        <taxon>Eukaryota</taxon>
        <taxon>Sar</taxon>
        <taxon>Stramenopiles</taxon>
        <taxon>Bigyra</taxon>
        <taxon>Opalozoa</taxon>
        <taxon>Opalinata</taxon>
        <taxon>Blastocystidae</taxon>
        <taxon>Blastocystis</taxon>
    </lineage>
</organism>
<dbReference type="RefSeq" id="XP_012894710.1">
    <property type="nucleotide sequence ID" value="XM_013039256.1"/>
</dbReference>
<dbReference type="AlphaFoldDB" id="D8LYK7"/>
<gene>
    <name evidence="2" type="ORF">GSBLH_T00000955001</name>
</gene>
<evidence type="ECO:0000313" key="3">
    <source>
        <dbReference type="Proteomes" id="UP000008312"/>
    </source>
</evidence>
<proteinExistence type="predicted"/>
<dbReference type="GO" id="GO:0005634">
    <property type="term" value="C:nucleus"/>
    <property type="evidence" value="ECO:0007669"/>
    <property type="project" value="InterPro"/>
</dbReference>
<dbReference type="InParanoid" id="D8LYK7"/>
<evidence type="ECO:0000259" key="1">
    <source>
        <dbReference type="Pfam" id="PF03178"/>
    </source>
</evidence>
<dbReference type="EMBL" id="FN668639">
    <property type="protein sequence ID" value="CBK20662.2"/>
    <property type="molecule type" value="Genomic_DNA"/>
</dbReference>
<name>D8LYK7_BLAHO</name>
<dbReference type="GO" id="GO:0003676">
    <property type="term" value="F:nucleic acid binding"/>
    <property type="evidence" value="ECO:0007669"/>
    <property type="project" value="InterPro"/>
</dbReference>
<protein>
    <recommendedName>
        <fullName evidence="1">RSE1/DDB1/CPSF1 C-terminal domain-containing protein</fullName>
    </recommendedName>
</protein>
<dbReference type="Pfam" id="PF03178">
    <property type="entry name" value="CPSF_A"/>
    <property type="match status" value="1"/>
</dbReference>
<reference evidence="2" key="1">
    <citation type="submission" date="2010-02" db="EMBL/GenBank/DDBJ databases">
        <title>Sequencing and annotation of the Blastocystis hominis genome.</title>
        <authorList>
            <person name="Wincker P."/>
        </authorList>
    </citation>
    <scope>NUCLEOTIDE SEQUENCE</scope>
    <source>
        <strain evidence="2">Singapore isolate B</strain>
    </source>
</reference>
<evidence type="ECO:0000313" key="2">
    <source>
        <dbReference type="EMBL" id="CBK20662.2"/>
    </source>
</evidence>
<accession>D8LYK7</accession>
<sequence>MSLLVCFYAGAIVTSLFKQTLQQGKELLVYATIYGTIGSLTPIASIETLETVVALESIIIGKGISLVGRNVDDYRSLFLPSTGVADGAICMRFFRYPPAVQKEIADRFGSSVSDIMETLLKINEI</sequence>
<dbReference type="OrthoDB" id="436637at2759"/>